<dbReference type="Proteomes" id="UP000030764">
    <property type="component" value="Unassembled WGS sequence"/>
</dbReference>
<organism evidence="1 3">
    <name type="scientific">Trichuris suis</name>
    <name type="common">pig whipworm</name>
    <dbReference type="NCBI Taxonomy" id="68888"/>
    <lineage>
        <taxon>Eukaryota</taxon>
        <taxon>Metazoa</taxon>
        <taxon>Ecdysozoa</taxon>
        <taxon>Nematoda</taxon>
        <taxon>Enoplea</taxon>
        <taxon>Dorylaimia</taxon>
        <taxon>Trichinellida</taxon>
        <taxon>Trichuridae</taxon>
        <taxon>Trichuris</taxon>
    </lineage>
</organism>
<keyword evidence="3" id="KW-1185">Reference proteome</keyword>
<dbReference type="EMBL" id="KL363266">
    <property type="protein sequence ID" value="KFD49632.1"/>
    <property type="molecule type" value="Genomic_DNA"/>
</dbReference>
<dbReference type="AlphaFoldDB" id="A0A085LXD6"/>
<feature type="non-terminal residue" evidence="1">
    <location>
        <position position="83"/>
    </location>
</feature>
<protein>
    <submittedName>
        <fullName evidence="1">Uncharacterized protein</fullName>
    </submittedName>
</protein>
<evidence type="ECO:0000313" key="2">
    <source>
        <dbReference type="EMBL" id="KFD66282.1"/>
    </source>
</evidence>
<dbReference type="Proteomes" id="UP000030758">
    <property type="component" value="Unassembled WGS sequence"/>
</dbReference>
<name>A0A085LXD6_9BILA</name>
<sequence>GTRPFRARRRPRFLRLLRSGSTTANSSSMWKSDARTVSYGKVTALGHSCSFSQVRGSVRSTKQSRSLLLWSRSVRRVRFDAQL</sequence>
<dbReference type="EMBL" id="KL367526">
    <property type="protein sequence ID" value="KFD66282.1"/>
    <property type="molecule type" value="Genomic_DNA"/>
</dbReference>
<accession>A0A085LXD6</accession>
<feature type="non-terminal residue" evidence="1">
    <location>
        <position position="1"/>
    </location>
</feature>
<evidence type="ECO:0000313" key="1">
    <source>
        <dbReference type="EMBL" id="KFD49632.1"/>
    </source>
</evidence>
<proteinExistence type="predicted"/>
<evidence type="ECO:0000313" key="3">
    <source>
        <dbReference type="Proteomes" id="UP000030764"/>
    </source>
</evidence>
<gene>
    <name evidence="1" type="ORF">M513_09464</name>
    <name evidence="2" type="ORF">M514_09464</name>
</gene>
<reference evidence="1 3" key="1">
    <citation type="journal article" date="2014" name="Nat. Genet.">
        <title>Genome and transcriptome of the porcine whipworm Trichuris suis.</title>
        <authorList>
            <person name="Jex A.R."/>
            <person name="Nejsum P."/>
            <person name="Schwarz E.M."/>
            <person name="Hu L."/>
            <person name="Young N.D."/>
            <person name="Hall R.S."/>
            <person name="Korhonen P.K."/>
            <person name="Liao S."/>
            <person name="Thamsborg S."/>
            <person name="Xia J."/>
            <person name="Xu P."/>
            <person name="Wang S."/>
            <person name="Scheerlinck J.P."/>
            <person name="Hofmann A."/>
            <person name="Sternberg P.W."/>
            <person name="Wang J."/>
            <person name="Gasser R.B."/>
        </authorList>
    </citation>
    <scope>NUCLEOTIDE SEQUENCE [LARGE SCALE GENOMIC DNA]</scope>
    <source>
        <strain evidence="2">DCEP-RM93F</strain>
        <strain evidence="1">DCEP-RM93M</strain>
    </source>
</reference>